<dbReference type="GO" id="GO:0000712">
    <property type="term" value="P:resolution of meiotic recombination intermediates"/>
    <property type="evidence" value="ECO:0007669"/>
    <property type="project" value="TreeGrafter"/>
</dbReference>
<dbReference type="GO" id="GO:0000724">
    <property type="term" value="P:double-strand break repair via homologous recombination"/>
    <property type="evidence" value="ECO:0007669"/>
    <property type="project" value="TreeGrafter"/>
</dbReference>
<feature type="compositionally biased region" description="Basic residues" evidence="10">
    <location>
        <begin position="544"/>
        <end position="555"/>
    </location>
</feature>
<evidence type="ECO:0000256" key="6">
    <source>
        <dbReference type="ARBA" id="ARBA00022801"/>
    </source>
</evidence>
<keyword evidence="5" id="KW-0227">DNA damage</keyword>
<dbReference type="InterPro" id="IPR006166">
    <property type="entry name" value="ERCC4_domain"/>
</dbReference>
<feature type="compositionally biased region" description="Basic and acidic residues" evidence="10">
    <location>
        <begin position="556"/>
        <end position="568"/>
    </location>
</feature>
<reference evidence="13" key="1">
    <citation type="journal article" date="2019" name="Curr. Biol.">
        <title>Genome Sequence of Striga asiatica Provides Insight into the Evolution of Plant Parasitism.</title>
        <authorList>
            <person name="Yoshida S."/>
            <person name="Kim S."/>
            <person name="Wafula E.K."/>
            <person name="Tanskanen J."/>
            <person name="Kim Y.M."/>
            <person name="Honaas L."/>
            <person name="Yang Z."/>
            <person name="Spallek T."/>
            <person name="Conn C.E."/>
            <person name="Ichihashi Y."/>
            <person name="Cheong K."/>
            <person name="Cui S."/>
            <person name="Der J.P."/>
            <person name="Gundlach H."/>
            <person name="Jiao Y."/>
            <person name="Hori C."/>
            <person name="Ishida J.K."/>
            <person name="Kasahara H."/>
            <person name="Kiba T."/>
            <person name="Kim M.S."/>
            <person name="Koo N."/>
            <person name="Laohavisit A."/>
            <person name="Lee Y.H."/>
            <person name="Lumba S."/>
            <person name="McCourt P."/>
            <person name="Mortimer J.C."/>
            <person name="Mutuku J.M."/>
            <person name="Nomura T."/>
            <person name="Sasaki-Sekimoto Y."/>
            <person name="Seto Y."/>
            <person name="Wang Y."/>
            <person name="Wakatake T."/>
            <person name="Sakakibara H."/>
            <person name="Demura T."/>
            <person name="Yamaguchi S."/>
            <person name="Yoneyama K."/>
            <person name="Manabe R.I."/>
            <person name="Nelson D.C."/>
            <person name="Schulman A.H."/>
            <person name="Timko M.P."/>
            <person name="dePamphilis C.W."/>
            <person name="Choi D."/>
            <person name="Shirasu K."/>
        </authorList>
    </citation>
    <scope>NUCLEOTIDE SEQUENCE [LARGE SCALE GENOMIC DNA]</scope>
    <source>
        <strain evidence="13">cv. UVA1</strain>
    </source>
</reference>
<dbReference type="CDD" id="cd20078">
    <property type="entry name" value="XPF_nuclease_XPF_euk"/>
    <property type="match status" value="1"/>
</dbReference>
<dbReference type="EMBL" id="BKCP01009403">
    <property type="protein sequence ID" value="GER50590.1"/>
    <property type="molecule type" value="Genomic_DNA"/>
</dbReference>
<dbReference type="Gene3D" id="3.40.50.10130">
    <property type="match status" value="1"/>
</dbReference>
<dbReference type="OrthoDB" id="361020at2759"/>
<dbReference type="SUPFAM" id="SSF47781">
    <property type="entry name" value="RuvA domain 2-like"/>
    <property type="match status" value="1"/>
</dbReference>
<keyword evidence="8" id="KW-0234">DNA repair</keyword>
<feature type="compositionally biased region" description="Basic and acidic residues" evidence="10">
    <location>
        <begin position="528"/>
        <end position="543"/>
    </location>
</feature>
<dbReference type="SMART" id="SM00891">
    <property type="entry name" value="ERCC4"/>
    <property type="match status" value="1"/>
</dbReference>
<evidence type="ECO:0000256" key="7">
    <source>
        <dbReference type="ARBA" id="ARBA00023125"/>
    </source>
</evidence>
<dbReference type="Gene3D" id="1.10.150.20">
    <property type="entry name" value="5' to 3' exonuclease, C-terminal subdomain"/>
    <property type="match status" value="1"/>
</dbReference>
<keyword evidence="13" id="KW-1185">Reference proteome</keyword>
<feature type="region of interest" description="Disordered" evidence="10">
    <location>
        <begin position="528"/>
        <end position="579"/>
    </location>
</feature>
<dbReference type="InterPro" id="IPR011335">
    <property type="entry name" value="Restrct_endonuc-II-like"/>
</dbReference>
<dbReference type="GO" id="GO:0000110">
    <property type="term" value="C:nucleotide-excision repair factor 1 complex"/>
    <property type="evidence" value="ECO:0007669"/>
    <property type="project" value="TreeGrafter"/>
</dbReference>
<dbReference type="GO" id="GO:0000014">
    <property type="term" value="F:single-stranded DNA endodeoxyribonuclease activity"/>
    <property type="evidence" value="ECO:0007669"/>
    <property type="project" value="TreeGrafter"/>
</dbReference>
<feature type="domain" description="ERCC4" evidence="11">
    <location>
        <begin position="761"/>
        <end position="841"/>
    </location>
</feature>
<dbReference type="InterPro" id="IPR010994">
    <property type="entry name" value="RuvA_2-like"/>
</dbReference>
<evidence type="ECO:0000256" key="10">
    <source>
        <dbReference type="SAM" id="MobiDB-lite"/>
    </source>
</evidence>
<dbReference type="GO" id="GO:0003697">
    <property type="term" value="F:single-stranded DNA binding"/>
    <property type="evidence" value="ECO:0007669"/>
    <property type="project" value="TreeGrafter"/>
</dbReference>
<protein>
    <submittedName>
        <fullName evidence="12">DNA repair endonuclease UVH1</fullName>
    </submittedName>
</protein>
<keyword evidence="3" id="KW-0540">Nuclease</keyword>
<evidence type="ECO:0000313" key="13">
    <source>
        <dbReference type="Proteomes" id="UP000325081"/>
    </source>
</evidence>
<dbReference type="PANTHER" id="PTHR10150:SF0">
    <property type="entry name" value="DNA REPAIR ENDONUCLEASE XPF"/>
    <property type="match status" value="1"/>
</dbReference>
<keyword evidence="4 12" id="KW-0255">Endonuclease</keyword>
<dbReference type="GO" id="GO:1901255">
    <property type="term" value="P:nucleotide-excision repair involved in interstrand cross-link repair"/>
    <property type="evidence" value="ECO:0007669"/>
    <property type="project" value="TreeGrafter"/>
</dbReference>
<dbReference type="SUPFAM" id="SSF52980">
    <property type="entry name" value="Restriction endonuclease-like"/>
    <property type="match status" value="1"/>
</dbReference>
<evidence type="ECO:0000256" key="4">
    <source>
        <dbReference type="ARBA" id="ARBA00022759"/>
    </source>
</evidence>
<keyword evidence="6" id="KW-0378">Hydrolase</keyword>
<evidence type="ECO:0000256" key="2">
    <source>
        <dbReference type="ARBA" id="ARBA00010015"/>
    </source>
</evidence>
<dbReference type="Proteomes" id="UP000325081">
    <property type="component" value="Unassembled WGS sequence"/>
</dbReference>
<dbReference type="Pfam" id="PF02732">
    <property type="entry name" value="ERCC4"/>
    <property type="match status" value="1"/>
</dbReference>
<accession>A0A5A7QYV5</accession>
<evidence type="ECO:0000256" key="1">
    <source>
        <dbReference type="ARBA" id="ARBA00004123"/>
    </source>
</evidence>
<dbReference type="GO" id="GO:0003684">
    <property type="term" value="F:damaged DNA binding"/>
    <property type="evidence" value="ECO:0007669"/>
    <property type="project" value="TreeGrafter"/>
</dbReference>
<evidence type="ECO:0000256" key="9">
    <source>
        <dbReference type="ARBA" id="ARBA00023242"/>
    </source>
</evidence>
<dbReference type="FunFam" id="3.40.50.10130:FF:000002">
    <property type="entry name" value="DNA repair endonuclease XPF"/>
    <property type="match status" value="1"/>
</dbReference>
<evidence type="ECO:0000313" key="12">
    <source>
        <dbReference type="EMBL" id="GER50590.1"/>
    </source>
</evidence>
<evidence type="ECO:0000256" key="8">
    <source>
        <dbReference type="ARBA" id="ARBA00023204"/>
    </source>
</evidence>
<comment type="caution">
    <text evidence="12">The sequence shown here is derived from an EMBL/GenBank/DDBJ whole genome shotgun (WGS) entry which is preliminary data.</text>
</comment>
<sequence length="992" mass="111381">MVQFHEHIISDLLEDPTGGLVVLSAGLGLPKLVSSLLGLHDPSQGSVLILNASPSQKSSIDAASRFASITTDLPAHHRLSLYTSGGVFFITARILIVDLLTQRLPTTSVAGIILLNAHSLSDTSTEAFIVRIIRSSNHSVYVRAFSDRPHAMVSGFAKAERILKCLFIRRLHLWPRFQVYVSQHLEKDPPEVIDIRVPMSPYMVCIQKAVIEVMDACLKEMRKTNKVDVEDLTVENGLFKSFDEIVRRQLDPIWHTLGKRTKQLVSDLKSLRKLLDYLARYDAVTYLKYLDSLRASESFRSVWIFAESSYKIFEYAKKRVYHFGRPNSGKSVGTSKSVVVRKRKQDGKIKDTDVSISAAAATIVLDLHLSPEYADSTATADGGAVLEEILEEPPKWKVLRDILVEIQEWRQKQTMAGEDEIVGHEGGPNGIILVACKDEHSCMQLEDCITKGQHEVLREEWEKYLLSKVELKALPKHKQKKPKAPKGFGVLDGVIPSISGQKADISSINKPENDALLAAAYEISKQAKRDIDMKDGGASEEHNKGRRNGRNKNKLKIVETDPESETRFRSQTSPLKQEEKIDNQSMAGPILGDKIESEYLDRILRKHVQGPDNASQLPPVIFHALESDQSILDILEPSVIIVYHPDIAFVREIEVYKSENPLKPLKVYFLFYEDSTEVQKFEASIRRENGAFESLIRQKSMMMIPVTQVDAYVDSVIVSCSVFVDEQLLGISSSVEPQSTVAQNMITRKAGGKKGADKEMQIIVDMREFMSSLPNVLHQKGLRIIPVTLEVGDYILSPLICVERKSIQDLFGSFSSGRLYHQVEMMSRYYRIPVLLIEFSQDKSFSFLSASEIGDDVTPNSIISKLSLLVLHFPRLRIVWSRSLHATAKIFTMLKANQDEPHEAKAIRIGVPSEDGIIENDVRAENFNTSAVEFLRRLPGVTDSNYRLIMEGCKSLAELVMLPIEKLGELMGSQKAAKTLRDFLDAKYPTLL</sequence>
<dbReference type="InterPro" id="IPR047520">
    <property type="entry name" value="XPF_nuclease"/>
</dbReference>
<organism evidence="12 13">
    <name type="scientific">Striga asiatica</name>
    <name type="common">Asiatic witchweed</name>
    <name type="synonym">Buchnera asiatica</name>
    <dbReference type="NCBI Taxonomy" id="4170"/>
    <lineage>
        <taxon>Eukaryota</taxon>
        <taxon>Viridiplantae</taxon>
        <taxon>Streptophyta</taxon>
        <taxon>Embryophyta</taxon>
        <taxon>Tracheophyta</taxon>
        <taxon>Spermatophyta</taxon>
        <taxon>Magnoliopsida</taxon>
        <taxon>eudicotyledons</taxon>
        <taxon>Gunneridae</taxon>
        <taxon>Pentapetalae</taxon>
        <taxon>asterids</taxon>
        <taxon>lamiids</taxon>
        <taxon>Lamiales</taxon>
        <taxon>Orobanchaceae</taxon>
        <taxon>Buchnereae</taxon>
        <taxon>Striga</taxon>
    </lineage>
</organism>
<keyword evidence="9" id="KW-0539">Nucleus</keyword>
<proteinExistence type="inferred from homology"/>
<dbReference type="FunFam" id="1.10.150.20:FF:000038">
    <property type="entry name" value="DNA repair endonuclease UVH1"/>
    <property type="match status" value="1"/>
</dbReference>
<keyword evidence="7" id="KW-0238">DNA-binding</keyword>
<gene>
    <name evidence="12" type="ORF">STAS_27912</name>
</gene>
<evidence type="ECO:0000256" key="5">
    <source>
        <dbReference type="ARBA" id="ARBA00022763"/>
    </source>
</evidence>
<comment type="subcellular location">
    <subcellularLocation>
        <location evidence="1">Nucleus</location>
    </subcellularLocation>
</comment>
<dbReference type="PANTHER" id="PTHR10150">
    <property type="entry name" value="DNA REPAIR ENDONUCLEASE XPF"/>
    <property type="match status" value="1"/>
</dbReference>
<name>A0A5A7QYV5_STRAF</name>
<dbReference type="AlphaFoldDB" id="A0A5A7QYV5"/>
<comment type="similarity">
    <text evidence="2">Belongs to the XPF family.</text>
</comment>
<evidence type="ECO:0000259" key="11">
    <source>
        <dbReference type="SMART" id="SM00891"/>
    </source>
</evidence>
<evidence type="ECO:0000256" key="3">
    <source>
        <dbReference type="ARBA" id="ARBA00022722"/>
    </source>
</evidence>